<keyword evidence="2" id="KW-1185">Reference proteome</keyword>
<evidence type="ECO:0000313" key="2">
    <source>
        <dbReference type="Proteomes" id="UP001501747"/>
    </source>
</evidence>
<dbReference type="Pfam" id="PF08889">
    <property type="entry name" value="WbqC"/>
    <property type="match status" value="1"/>
</dbReference>
<organism evidence="1 2">
    <name type="scientific">Allokutzneria multivorans</name>
    <dbReference type="NCBI Taxonomy" id="1142134"/>
    <lineage>
        <taxon>Bacteria</taxon>
        <taxon>Bacillati</taxon>
        <taxon>Actinomycetota</taxon>
        <taxon>Actinomycetes</taxon>
        <taxon>Pseudonocardiales</taxon>
        <taxon>Pseudonocardiaceae</taxon>
        <taxon>Allokutzneria</taxon>
    </lineage>
</organism>
<dbReference type="InterPro" id="IPR014985">
    <property type="entry name" value="WbqC"/>
</dbReference>
<comment type="caution">
    <text evidence="1">The sequence shown here is derived from an EMBL/GenBank/DDBJ whole genome shotgun (WGS) entry which is preliminary data.</text>
</comment>
<gene>
    <name evidence="1" type="ORF">GCM10022247_64620</name>
</gene>
<dbReference type="Proteomes" id="UP001501747">
    <property type="component" value="Unassembled WGS sequence"/>
</dbReference>
<evidence type="ECO:0000313" key="1">
    <source>
        <dbReference type="EMBL" id="GAA4030616.1"/>
    </source>
</evidence>
<reference evidence="2" key="1">
    <citation type="journal article" date="2019" name="Int. J. Syst. Evol. Microbiol.">
        <title>The Global Catalogue of Microorganisms (GCM) 10K type strain sequencing project: providing services to taxonomists for standard genome sequencing and annotation.</title>
        <authorList>
            <consortium name="The Broad Institute Genomics Platform"/>
            <consortium name="The Broad Institute Genome Sequencing Center for Infectious Disease"/>
            <person name="Wu L."/>
            <person name="Ma J."/>
        </authorList>
    </citation>
    <scope>NUCLEOTIDE SEQUENCE [LARGE SCALE GENOMIC DNA]</scope>
    <source>
        <strain evidence="2">JCM 17342</strain>
    </source>
</reference>
<sequence length="246" mass="27154">MRTSVAIQQPNFLLRLSTLAKIASADVWVSLDNVQFCQRDYQHRAALAAVDAPERRTWLSLPVHRPDGRATRLDHVRLVDPERTGRRIDALLAAYYRTSPHYPVIADISAALRGVLATTDSLVDVAEESTRLLLDLLGWSATITRSSEHTARSDRTGRLLDLTAAVSGTRYLCGSAGASYLDRAQFFSAGITVRQVEPPPEPHGIRAIWSCAHRVSTMWALARLGPGGLRGEVARFVDHQHVDCPQ</sequence>
<dbReference type="RefSeq" id="WP_344883341.1">
    <property type="nucleotide sequence ID" value="NZ_BAABAL010000019.1"/>
</dbReference>
<name>A0ABP7TSJ4_9PSEU</name>
<accession>A0ABP7TSJ4</accession>
<proteinExistence type="predicted"/>
<dbReference type="EMBL" id="BAABAL010000019">
    <property type="protein sequence ID" value="GAA4030616.1"/>
    <property type="molecule type" value="Genomic_DNA"/>
</dbReference>
<protein>
    <submittedName>
        <fullName evidence="1">WbqC family protein</fullName>
    </submittedName>
</protein>